<reference evidence="1 2" key="1">
    <citation type="journal article" date="2012" name="Genome Res.">
        <title>Genomic basis of endosymbiont-conferred protection against an insect parasitoid.</title>
        <authorList>
            <person name="Hansen A.K."/>
            <person name="Vorburger C."/>
            <person name="Moran N.A."/>
        </authorList>
    </citation>
    <scope>NUCLEOTIDE SEQUENCE [LARGE SCALE GENOMIC DNA]</scope>
    <source>
        <strain evidence="2">R5.15</strain>
    </source>
</reference>
<evidence type="ECO:0000313" key="1">
    <source>
        <dbReference type="EMBL" id="EGY29473.1"/>
    </source>
</evidence>
<comment type="caution">
    <text evidence="1">The sequence shown here is derived from an EMBL/GenBank/DDBJ whole genome shotgun (WGS) entry which is preliminary data.</text>
</comment>
<keyword evidence="2" id="KW-1185">Reference proteome</keyword>
<proteinExistence type="predicted"/>
<name>G2GXR6_9ENTR</name>
<sequence length="147" mass="16589">MARAKEISASLQLEAQLSRENVQRQKGLTALKQMEDYCQSLARRQAQQQAKFGLTTQQAQRVDQQSQLDNRYLKQKEGVTDTEQLEKITAAYQRAKHALQVGWAQEDQQQGDWFAGMQQGIVEYGETAHHVFAATQKLASHTIAEAA</sequence>
<gene>
    <name evidence="1" type="ORF">Rin_00005590</name>
</gene>
<protein>
    <submittedName>
        <fullName evidence="1">Putative phage tail protein</fullName>
    </submittedName>
</protein>
<dbReference type="PATRIC" id="fig|1005043.3.peg.519"/>
<dbReference type="AlphaFoldDB" id="G2GXR6"/>
<dbReference type="EMBL" id="AGCA01000120">
    <property type="protein sequence ID" value="EGY29473.1"/>
    <property type="molecule type" value="Genomic_DNA"/>
</dbReference>
<dbReference type="Proteomes" id="UP000004116">
    <property type="component" value="Unassembled WGS sequence"/>
</dbReference>
<accession>G2GXR6</accession>
<evidence type="ECO:0000313" key="2">
    <source>
        <dbReference type="Proteomes" id="UP000004116"/>
    </source>
</evidence>
<organism evidence="1 2">
    <name type="scientific">Candidatus Regiella insecticola 5.15</name>
    <dbReference type="NCBI Taxonomy" id="1005043"/>
    <lineage>
        <taxon>Bacteria</taxon>
        <taxon>Pseudomonadati</taxon>
        <taxon>Pseudomonadota</taxon>
        <taxon>Gammaproteobacteria</taxon>
        <taxon>Enterobacterales</taxon>
        <taxon>Enterobacteriaceae</taxon>
        <taxon>aphid secondary symbionts</taxon>
        <taxon>Candidatus Regiella</taxon>
    </lineage>
</organism>